<dbReference type="Pfam" id="PF07542">
    <property type="entry name" value="ATP12"/>
    <property type="match status" value="1"/>
</dbReference>
<dbReference type="Proteomes" id="UP000887566">
    <property type="component" value="Unplaced"/>
</dbReference>
<evidence type="ECO:0000256" key="4">
    <source>
        <dbReference type="ARBA" id="ARBA00023128"/>
    </source>
</evidence>
<dbReference type="PANTHER" id="PTHR21013">
    <property type="entry name" value="ATP SYNTHASE MITOCHONDRIAL F1 COMPLEX ASSEMBLY FACTOR 2/ATP12 PROTEIN, MITOCHONDRIAL PRECURSOR"/>
    <property type="match status" value="1"/>
</dbReference>
<comment type="similarity">
    <text evidence="2">Belongs to the ATP12 family.</text>
</comment>
<dbReference type="WBParaSite" id="PSAMB.scaffold232size63248.g3448.t1">
    <property type="protein sequence ID" value="PSAMB.scaffold232size63248.g3448.t1"/>
    <property type="gene ID" value="PSAMB.scaffold232size63248.g3448"/>
</dbReference>
<dbReference type="GO" id="GO:0033615">
    <property type="term" value="P:mitochondrial proton-transporting ATP synthase complex assembly"/>
    <property type="evidence" value="ECO:0007669"/>
    <property type="project" value="TreeGrafter"/>
</dbReference>
<reference evidence="7" key="1">
    <citation type="submission" date="2022-11" db="UniProtKB">
        <authorList>
            <consortium name="WormBaseParasite"/>
        </authorList>
    </citation>
    <scope>IDENTIFICATION</scope>
</reference>
<keyword evidence="3" id="KW-0809">Transit peptide</keyword>
<evidence type="ECO:0000313" key="7">
    <source>
        <dbReference type="WBParaSite" id="PSAMB.scaffold232size63248.g3448.t1"/>
    </source>
</evidence>
<dbReference type="InterPro" id="IPR042272">
    <property type="entry name" value="ATP12_ATP_synth-F1-assembly_N"/>
</dbReference>
<evidence type="ECO:0000256" key="5">
    <source>
        <dbReference type="ARBA" id="ARBA00023186"/>
    </source>
</evidence>
<evidence type="ECO:0000256" key="3">
    <source>
        <dbReference type="ARBA" id="ARBA00022946"/>
    </source>
</evidence>
<dbReference type="InterPro" id="IPR011419">
    <property type="entry name" value="ATP12_ATP_synth-F1-assembly"/>
</dbReference>
<dbReference type="AlphaFoldDB" id="A0A914VSM3"/>
<protein>
    <submittedName>
        <fullName evidence="7">ATP synthase mitochondrial F1 complex assembly factor 2</fullName>
    </submittedName>
</protein>
<name>A0A914VSM3_9BILA</name>
<dbReference type="PANTHER" id="PTHR21013:SF10">
    <property type="entry name" value="ATP SYNTHASE MITOCHONDRIAL F1 COMPLEX ASSEMBLY FACTOR 2"/>
    <property type="match status" value="1"/>
</dbReference>
<evidence type="ECO:0000256" key="1">
    <source>
        <dbReference type="ARBA" id="ARBA00004173"/>
    </source>
</evidence>
<keyword evidence="5" id="KW-0143">Chaperone</keyword>
<dbReference type="InterPro" id="IPR023335">
    <property type="entry name" value="ATP12_ortho_dom_sf"/>
</dbReference>
<accession>A0A914VSM3</accession>
<keyword evidence="4" id="KW-0496">Mitochondrion</keyword>
<keyword evidence="6" id="KW-1185">Reference proteome</keyword>
<organism evidence="6 7">
    <name type="scientific">Plectus sambesii</name>
    <dbReference type="NCBI Taxonomy" id="2011161"/>
    <lineage>
        <taxon>Eukaryota</taxon>
        <taxon>Metazoa</taxon>
        <taxon>Ecdysozoa</taxon>
        <taxon>Nematoda</taxon>
        <taxon>Chromadorea</taxon>
        <taxon>Plectida</taxon>
        <taxon>Plectina</taxon>
        <taxon>Plectoidea</taxon>
        <taxon>Plectidae</taxon>
        <taxon>Plectus</taxon>
    </lineage>
</organism>
<dbReference type="Gene3D" id="3.30.2180.10">
    <property type="entry name" value="ATP12-like"/>
    <property type="match status" value="1"/>
</dbReference>
<dbReference type="SUPFAM" id="SSF160909">
    <property type="entry name" value="ATP12-like"/>
    <property type="match status" value="1"/>
</dbReference>
<dbReference type="GO" id="GO:0005739">
    <property type="term" value="C:mitochondrion"/>
    <property type="evidence" value="ECO:0007669"/>
    <property type="project" value="UniProtKB-SubCell"/>
</dbReference>
<evidence type="ECO:0000256" key="2">
    <source>
        <dbReference type="ARBA" id="ARBA00008231"/>
    </source>
</evidence>
<sequence length="355" mass="40214">MRTSRRPHAAPHTDLALATADRTVRRRLARWSRLLSIEPNVDVDRVTTRGRALNDAAARAQAAVVAAASTAIIRRWAANTQPDSQRPPGLASSRCVALATRRHRRSYRRLDKIINCSWLQRRSFLSLPVFLLLIVFMLSRRGCLELPSEALALAIAQEWDAQKKTLRMDHMRLTGLAFTAIDNPLRLDTPTIVKQIIDYLETDTVFFMASEPDKLVELQKLHWGELLKWSNETFGLDVRPTESILAGPVISEQSRSMMERHLASYDRWALTGYQYAVEAVKSLIIILATVAHRLSVEEAVRIATLEQLFQTETWGKVEWAHDIEHHELCSRVAAGVLFVHLTSNRESTTKTIARA</sequence>
<comment type="subcellular location">
    <subcellularLocation>
        <location evidence="1">Mitochondrion</location>
    </subcellularLocation>
</comment>
<dbReference type="Gene3D" id="1.10.3580.10">
    <property type="entry name" value="ATP12 ATPase"/>
    <property type="match status" value="1"/>
</dbReference>
<proteinExistence type="inferred from homology"/>
<evidence type="ECO:0000313" key="6">
    <source>
        <dbReference type="Proteomes" id="UP000887566"/>
    </source>
</evidence>